<gene>
    <name evidence="1" type="ORF">FDP41_005863</name>
</gene>
<proteinExistence type="predicted"/>
<dbReference type="Proteomes" id="UP000444721">
    <property type="component" value="Unassembled WGS sequence"/>
</dbReference>
<evidence type="ECO:0000313" key="2">
    <source>
        <dbReference type="Proteomes" id="UP000444721"/>
    </source>
</evidence>
<dbReference type="AlphaFoldDB" id="A0A6A5BM85"/>
<keyword evidence="2" id="KW-1185">Reference proteome</keyword>
<accession>A0A6A5BM85</accession>
<comment type="caution">
    <text evidence="1">The sequence shown here is derived from an EMBL/GenBank/DDBJ whole genome shotgun (WGS) entry which is preliminary data.</text>
</comment>
<name>A0A6A5BM85_NAEFO</name>
<dbReference type="RefSeq" id="XP_044559823.1">
    <property type="nucleotide sequence ID" value="XM_044709434.1"/>
</dbReference>
<evidence type="ECO:0000313" key="1">
    <source>
        <dbReference type="EMBL" id="KAF0975110.1"/>
    </source>
</evidence>
<dbReference type="VEuPathDB" id="AmoebaDB:NF0073530"/>
<organism evidence="1 2">
    <name type="scientific">Naegleria fowleri</name>
    <name type="common">Brain eating amoeba</name>
    <dbReference type="NCBI Taxonomy" id="5763"/>
    <lineage>
        <taxon>Eukaryota</taxon>
        <taxon>Discoba</taxon>
        <taxon>Heterolobosea</taxon>
        <taxon>Tetramitia</taxon>
        <taxon>Eutetramitia</taxon>
        <taxon>Vahlkampfiidae</taxon>
        <taxon>Naegleria</taxon>
    </lineage>
</organism>
<sequence>MKEVKKVYEFCLLLTNLGRCLLYVPLSFSDDDYGSKCPIHVDKMCTLICSLNQLGKNATSSTMNVQNYKVVVERLDDVLFAVFLNPNYGTKINRLKMKRIIDEFVFVFGKPIADIKSFESQLMEQNARNFVFKIKEKDKEEATPVNRYPVFSRFSDIVKSKLIEIELFEKALCDQMFKQFNSLLRFLLVDTSFSPLLDLSREKKSTKVVKTITEWKHVQQLCSRSLTLVIDSPDELPCSYLMVDKALVIDIEERGNDFLFYIFFIEIVNPSHLHLQYNDDGTCTITNLMSIAPQMIAAISSFMQQVRNRNEISHERKEQIEKEWVSTSLTFVSKNGRTFFKSKNISTLITPADDDFTKYTPRPPPPLIEAISKHQQQPPSQITPNDRFVRNYKIREQQQ</sequence>
<reference evidence="1 2" key="1">
    <citation type="journal article" date="2019" name="Sci. Rep.">
        <title>Nanopore sequencing improves the draft genome of the human pathogenic amoeba Naegleria fowleri.</title>
        <authorList>
            <person name="Liechti N."/>
            <person name="Schurch N."/>
            <person name="Bruggmann R."/>
            <person name="Wittwer M."/>
        </authorList>
    </citation>
    <scope>NUCLEOTIDE SEQUENCE [LARGE SCALE GENOMIC DNA]</scope>
    <source>
        <strain evidence="1 2">ATCC 30894</strain>
    </source>
</reference>
<protein>
    <submittedName>
        <fullName evidence="1">Uncharacterized protein</fullName>
    </submittedName>
</protein>
<dbReference type="GeneID" id="68113081"/>
<dbReference type="OrthoDB" id="10375654at2759"/>
<dbReference type="VEuPathDB" id="AmoebaDB:FDP41_005863"/>
<dbReference type="EMBL" id="VFQX01000048">
    <property type="protein sequence ID" value="KAF0975110.1"/>
    <property type="molecule type" value="Genomic_DNA"/>
</dbReference>